<dbReference type="Proteomes" id="UP000822688">
    <property type="component" value="Chromosome V"/>
</dbReference>
<dbReference type="EMBL" id="CM026426">
    <property type="protein sequence ID" value="KAG0573524.1"/>
    <property type="molecule type" value="Genomic_DNA"/>
</dbReference>
<gene>
    <name evidence="2" type="ORF">KC19_VG185000</name>
</gene>
<feature type="compositionally biased region" description="Basic and acidic residues" evidence="1">
    <location>
        <begin position="110"/>
        <end position="119"/>
    </location>
</feature>
<evidence type="ECO:0000313" key="3">
    <source>
        <dbReference type="Proteomes" id="UP000822688"/>
    </source>
</evidence>
<evidence type="ECO:0000313" key="2">
    <source>
        <dbReference type="EMBL" id="KAG0573524.1"/>
    </source>
</evidence>
<organism evidence="2 3">
    <name type="scientific">Ceratodon purpureus</name>
    <name type="common">Fire moss</name>
    <name type="synonym">Dicranum purpureum</name>
    <dbReference type="NCBI Taxonomy" id="3225"/>
    <lineage>
        <taxon>Eukaryota</taxon>
        <taxon>Viridiplantae</taxon>
        <taxon>Streptophyta</taxon>
        <taxon>Embryophyta</taxon>
        <taxon>Bryophyta</taxon>
        <taxon>Bryophytina</taxon>
        <taxon>Bryopsida</taxon>
        <taxon>Dicranidae</taxon>
        <taxon>Pseudoditrichales</taxon>
        <taxon>Ditrichaceae</taxon>
        <taxon>Ceratodon</taxon>
    </lineage>
</organism>
<comment type="caution">
    <text evidence="2">The sequence shown here is derived from an EMBL/GenBank/DDBJ whole genome shotgun (WGS) entry which is preliminary data.</text>
</comment>
<accession>A0A8T0HRG4</accession>
<keyword evidence="3" id="KW-1185">Reference proteome</keyword>
<feature type="compositionally biased region" description="Basic and acidic residues" evidence="1">
    <location>
        <begin position="128"/>
        <end position="143"/>
    </location>
</feature>
<sequence length="143" mass="16494">MHRTLRREEAVFPAKTTFWTNVLRRQRSTPRVAYVVWELEGKFEHARNWISKRRFQWLARRTKACFLFDKLLATSCWQGPQPQGGPTVGAFQHVANMGTADPRIINRGTQAKESDKADENTMSGTLSIKEDSVKKGSKERTRD</sequence>
<protein>
    <submittedName>
        <fullName evidence="2">Uncharacterized protein</fullName>
    </submittedName>
</protein>
<dbReference type="AlphaFoldDB" id="A0A8T0HRG4"/>
<proteinExistence type="predicted"/>
<reference evidence="2" key="1">
    <citation type="submission" date="2020-06" db="EMBL/GenBank/DDBJ databases">
        <title>WGS assembly of Ceratodon purpureus strain R40.</title>
        <authorList>
            <person name="Carey S.B."/>
            <person name="Jenkins J."/>
            <person name="Shu S."/>
            <person name="Lovell J.T."/>
            <person name="Sreedasyam A."/>
            <person name="Maumus F."/>
            <person name="Tiley G.P."/>
            <person name="Fernandez-Pozo N."/>
            <person name="Barry K."/>
            <person name="Chen C."/>
            <person name="Wang M."/>
            <person name="Lipzen A."/>
            <person name="Daum C."/>
            <person name="Saski C.A."/>
            <person name="Payton A.C."/>
            <person name="Mcbreen J.C."/>
            <person name="Conrad R.E."/>
            <person name="Kollar L.M."/>
            <person name="Olsson S."/>
            <person name="Huttunen S."/>
            <person name="Landis J.B."/>
            <person name="Wickett N.J."/>
            <person name="Johnson M.G."/>
            <person name="Rensing S.A."/>
            <person name="Grimwood J."/>
            <person name="Schmutz J."/>
            <person name="Mcdaniel S.F."/>
        </authorList>
    </citation>
    <scope>NUCLEOTIDE SEQUENCE</scope>
    <source>
        <strain evidence="2">R40</strain>
    </source>
</reference>
<feature type="region of interest" description="Disordered" evidence="1">
    <location>
        <begin position="101"/>
        <end position="143"/>
    </location>
</feature>
<name>A0A8T0HRG4_CERPU</name>
<evidence type="ECO:0000256" key="1">
    <source>
        <dbReference type="SAM" id="MobiDB-lite"/>
    </source>
</evidence>